<gene>
    <name evidence="2" type="ORF">V5F32_13605</name>
</gene>
<keyword evidence="1" id="KW-0812">Transmembrane</keyword>
<comment type="caution">
    <text evidence="2">The sequence shown here is derived from an EMBL/GenBank/DDBJ whole genome shotgun (WGS) entry which is preliminary data.</text>
</comment>
<name>A0ABW6ZYU0_9HYPH</name>
<protein>
    <submittedName>
        <fullName evidence="2">Uncharacterized protein</fullName>
    </submittedName>
</protein>
<evidence type="ECO:0000313" key="3">
    <source>
        <dbReference type="Proteomes" id="UP001604002"/>
    </source>
</evidence>
<keyword evidence="1" id="KW-1133">Transmembrane helix</keyword>
<dbReference type="EMBL" id="JBAFVH010000007">
    <property type="protein sequence ID" value="MFG1373205.1"/>
    <property type="molecule type" value="Genomic_DNA"/>
</dbReference>
<organism evidence="2 3">
    <name type="scientific">Xanthobacter oligotrophicus</name>
    <dbReference type="NCBI Taxonomy" id="2607286"/>
    <lineage>
        <taxon>Bacteria</taxon>
        <taxon>Pseudomonadati</taxon>
        <taxon>Pseudomonadota</taxon>
        <taxon>Alphaproteobacteria</taxon>
        <taxon>Hyphomicrobiales</taxon>
        <taxon>Xanthobacteraceae</taxon>
        <taxon>Xanthobacter</taxon>
    </lineage>
</organism>
<keyword evidence="1" id="KW-0472">Membrane</keyword>
<accession>A0ABW6ZYU0</accession>
<evidence type="ECO:0000313" key="2">
    <source>
        <dbReference type="EMBL" id="MFG1373205.1"/>
    </source>
</evidence>
<sequence length="78" mass="8113">MMNVKVLGLVLGLVAGGITGWLTRPQVAEIRLPGLNIELQGENPRGGLTSEQSQHIGLAAVVGAIIGLGVGFVADRRR</sequence>
<evidence type="ECO:0000256" key="1">
    <source>
        <dbReference type="SAM" id="Phobius"/>
    </source>
</evidence>
<reference evidence="2 3" key="1">
    <citation type="submission" date="2024-02" db="EMBL/GenBank/DDBJ databases">
        <title>Expansion and revision of Xanthobacter and proposal of Roseixanthobacter gen. nov.</title>
        <authorList>
            <person name="Soltysiak M.P.M."/>
            <person name="Jalihal A."/>
            <person name="Ory A."/>
            <person name="Chrisophersen C."/>
            <person name="Lee A.D."/>
            <person name="Boulton J."/>
            <person name="Springer M."/>
        </authorList>
    </citation>
    <scope>NUCLEOTIDE SEQUENCE [LARGE SCALE GENOMIC DNA]</scope>
    <source>
        <strain evidence="2 3">23A</strain>
    </source>
</reference>
<dbReference type="Proteomes" id="UP001604002">
    <property type="component" value="Unassembled WGS sequence"/>
</dbReference>
<proteinExistence type="predicted"/>
<dbReference type="RefSeq" id="WP_393993002.1">
    <property type="nucleotide sequence ID" value="NZ_JBAFVH010000007.1"/>
</dbReference>
<keyword evidence="3" id="KW-1185">Reference proteome</keyword>
<feature type="transmembrane region" description="Helical" evidence="1">
    <location>
        <begin position="56"/>
        <end position="74"/>
    </location>
</feature>